<reference evidence="2" key="1">
    <citation type="journal article" date="2020" name="Stud. Mycol.">
        <title>101 Dothideomycetes genomes: a test case for predicting lifestyles and emergence of pathogens.</title>
        <authorList>
            <person name="Haridas S."/>
            <person name="Albert R."/>
            <person name="Binder M."/>
            <person name="Bloem J."/>
            <person name="Labutti K."/>
            <person name="Salamov A."/>
            <person name="Andreopoulos B."/>
            <person name="Baker S."/>
            <person name="Barry K."/>
            <person name="Bills G."/>
            <person name="Bluhm B."/>
            <person name="Cannon C."/>
            <person name="Castanera R."/>
            <person name="Culley D."/>
            <person name="Daum C."/>
            <person name="Ezra D."/>
            <person name="Gonzalez J."/>
            <person name="Henrissat B."/>
            <person name="Kuo A."/>
            <person name="Liang C."/>
            <person name="Lipzen A."/>
            <person name="Lutzoni F."/>
            <person name="Magnuson J."/>
            <person name="Mondo S."/>
            <person name="Nolan M."/>
            <person name="Ohm R."/>
            <person name="Pangilinan J."/>
            <person name="Park H.-J."/>
            <person name="Ramirez L."/>
            <person name="Alfaro M."/>
            <person name="Sun H."/>
            <person name="Tritt A."/>
            <person name="Yoshinaga Y."/>
            <person name="Zwiers L.-H."/>
            <person name="Turgeon B."/>
            <person name="Goodwin S."/>
            <person name="Spatafora J."/>
            <person name="Crous P."/>
            <person name="Grigoriev I."/>
        </authorList>
    </citation>
    <scope>NUCLEOTIDE SEQUENCE</scope>
    <source>
        <strain evidence="2">ATCC 36951</strain>
    </source>
</reference>
<feature type="compositionally biased region" description="Polar residues" evidence="1">
    <location>
        <begin position="143"/>
        <end position="152"/>
    </location>
</feature>
<feature type="compositionally biased region" description="Polar residues" evidence="1">
    <location>
        <begin position="106"/>
        <end position="116"/>
    </location>
</feature>
<evidence type="ECO:0000313" key="2">
    <source>
        <dbReference type="EMBL" id="KAF2161249.1"/>
    </source>
</evidence>
<gene>
    <name evidence="2" type="ORF">M409DRAFT_28288</name>
</gene>
<dbReference type="Proteomes" id="UP000799537">
    <property type="component" value="Unassembled WGS sequence"/>
</dbReference>
<keyword evidence="3" id="KW-1185">Reference proteome</keyword>
<organism evidence="2 3">
    <name type="scientific">Zasmidium cellare ATCC 36951</name>
    <dbReference type="NCBI Taxonomy" id="1080233"/>
    <lineage>
        <taxon>Eukaryota</taxon>
        <taxon>Fungi</taxon>
        <taxon>Dikarya</taxon>
        <taxon>Ascomycota</taxon>
        <taxon>Pezizomycotina</taxon>
        <taxon>Dothideomycetes</taxon>
        <taxon>Dothideomycetidae</taxon>
        <taxon>Mycosphaerellales</taxon>
        <taxon>Mycosphaerellaceae</taxon>
        <taxon>Zasmidium</taxon>
    </lineage>
</organism>
<accession>A0A6A6C674</accession>
<feature type="compositionally biased region" description="Polar residues" evidence="1">
    <location>
        <begin position="65"/>
        <end position="74"/>
    </location>
</feature>
<evidence type="ECO:0000256" key="1">
    <source>
        <dbReference type="SAM" id="MobiDB-lite"/>
    </source>
</evidence>
<evidence type="ECO:0000313" key="3">
    <source>
        <dbReference type="Proteomes" id="UP000799537"/>
    </source>
</evidence>
<name>A0A6A6C674_ZASCE</name>
<dbReference type="AlphaFoldDB" id="A0A6A6C674"/>
<feature type="compositionally biased region" description="Polar residues" evidence="1">
    <location>
        <begin position="28"/>
        <end position="37"/>
    </location>
</feature>
<proteinExistence type="predicted"/>
<feature type="region of interest" description="Disordered" evidence="1">
    <location>
        <begin position="284"/>
        <end position="328"/>
    </location>
</feature>
<sequence length="328" mass="35718">MPSKVSAIPRREPRKASAMSAPTTSASVQGSQPTSMGPKTRLPVPSHLALTTASRTSSKKHQHTRSVASPSTKIAQAPRPQPTPSSLKSKNPLSIEVTKRGPTGLLTPTSPQSPKSSAPELFASPKAPRKEDQTAEVPKIVTQFKSPSSPTKSPYMHAHIGDPCIPGALVHQLSCGHKIITRIPEQCKANCQRPLPECMAKFANAKHESHMFVCGTCVEEHVEKHRQAKRALFLETFEKTKRHMGCIPEGWIESQMEYWERVWENDMHKEKAEFAKLGEVCTSIPGEPGPVELPPKNVVGKTTSMSSGPEKKSKKAIASPGTLRRGKA</sequence>
<dbReference type="EMBL" id="ML993620">
    <property type="protein sequence ID" value="KAF2161249.1"/>
    <property type="molecule type" value="Genomic_DNA"/>
</dbReference>
<feature type="compositionally biased region" description="Low complexity" evidence="1">
    <location>
        <begin position="16"/>
        <end position="27"/>
    </location>
</feature>
<feature type="region of interest" description="Disordered" evidence="1">
    <location>
        <begin position="1"/>
        <end position="154"/>
    </location>
</feature>
<dbReference type="RefSeq" id="XP_033662138.1">
    <property type="nucleotide sequence ID" value="XM_033808965.1"/>
</dbReference>
<dbReference type="GeneID" id="54562237"/>
<dbReference type="OrthoDB" id="3650678at2759"/>
<protein>
    <submittedName>
        <fullName evidence="2">Uncharacterized protein</fullName>
    </submittedName>
</protein>